<feature type="transmembrane region" description="Helical" evidence="6">
    <location>
        <begin position="157"/>
        <end position="178"/>
    </location>
</feature>
<organism evidence="8 9">
    <name type="scientific">Tectimicrobiota bacterium</name>
    <dbReference type="NCBI Taxonomy" id="2528274"/>
    <lineage>
        <taxon>Bacteria</taxon>
        <taxon>Pseudomonadati</taxon>
        <taxon>Nitrospinota/Tectimicrobiota group</taxon>
        <taxon>Candidatus Tectimicrobiota</taxon>
    </lineage>
</organism>
<sequence length="435" mass="46862">MMNLLFHITEALVVTLREGIEAALVIAVLLAYLRKTGKVTLNRSVYLGLGAALAASILAAIAVRRYGIDPENELLEGILMFVAALLVGSLAAWMWHAGRNLRQRMEDQLDSLVASSGTGHSRAALGIFVFSFLMVFREGVETVLFLAALSGTVGSNPLYNALGGSLGLLLAAGFGFLFIRGSLRVNLRRFFGITGVVLMILVAKLMASGFHEFFEVGLIPSSPFWLRVIGFFTRESSSVIILILLIALPGLALAWEGWRMAPVEMEPNATGAERRKHLAGFQRNRRWTLSAGAGALALSLILGSFAAVQATRGYDPEPTRVTAVNGAIALAFPQDDKIHKHMVDVDGVPVRFFLLRRKDGTLASAFDVCYICPPKGYMQDGDQLICRNCDAPINVDTVGLTGGCNPIPLKVETTGSQVQIALADLATAKDRFAGK</sequence>
<dbReference type="Pfam" id="PF10080">
    <property type="entry name" value="FtrD-like"/>
    <property type="match status" value="1"/>
</dbReference>
<evidence type="ECO:0000259" key="7">
    <source>
        <dbReference type="Pfam" id="PF10080"/>
    </source>
</evidence>
<feature type="transmembrane region" description="Helical" evidence="6">
    <location>
        <begin position="119"/>
        <end position="137"/>
    </location>
</feature>
<dbReference type="InterPro" id="IPR018758">
    <property type="entry name" value="FtrD-like"/>
</dbReference>
<evidence type="ECO:0000256" key="2">
    <source>
        <dbReference type="ARBA" id="ARBA00008333"/>
    </source>
</evidence>
<protein>
    <submittedName>
        <fullName evidence="8">DUF2318 domain-containing protein</fullName>
    </submittedName>
</protein>
<dbReference type="PANTHER" id="PTHR31632:SF2">
    <property type="entry name" value="PLASMA MEMBRANE IRON PERMEASE"/>
    <property type="match status" value="1"/>
</dbReference>
<evidence type="ECO:0000256" key="5">
    <source>
        <dbReference type="ARBA" id="ARBA00023136"/>
    </source>
</evidence>
<name>A0A932GQR6_UNCTE</name>
<keyword evidence="4 6" id="KW-1133">Transmembrane helix</keyword>
<evidence type="ECO:0000313" key="8">
    <source>
        <dbReference type="EMBL" id="MBI3015636.1"/>
    </source>
</evidence>
<evidence type="ECO:0000256" key="6">
    <source>
        <dbReference type="SAM" id="Phobius"/>
    </source>
</evidence>
<dbReference type="Proteomes" id="UP000741360">
    <property type="component" value="Unassembled WGS sequence"/>
</dbReference>
<reference evidence="8" key="1">
    <citation type="submission" date="2020-07" db="EMBL/GenBank/DDBJ databases">
        <title>Huge and variable diversity of episymbiotic CPR bacteria and DPANN archaea in groundwater ecosystems.</title>
        <authorList>
            <person name="He C.Y."/>
            <person name="Keren R."/>
            <person name="Whittaker M."/>
            <person name="Farag I.F."/>
            <person name="Doudna J."/>
            <person name="Cate J.H.D."/>
            <person name="Banfield J.F."/>
        </authorList>
    </citation>
    <scope>NUCLEOTIDE SEQUENCE</scope>
    <source>
        <strain evidence="8">NC_groundwater_717_Ag_S-0.2um_59_8</strain>
    </source>
</reference>
<dbReference type="GO" id="GO:0015093">
    <property type="term" value="F:ferrous iron transmembrane transporter activity"/>
    <property type="evidence" value="ECO:0007669"/>
    <property type="project" value="TreeGrafter"/>
</dbReference>
<dbReference type="InterPro" id="IPR004923">
    <property type="entry name" value="FTR1/Fip1/EfeU"/>
</dbReference>
<accession>A0A932GQR6</accession>
<proteinExistence type="inferred from homology"/>
<evidence type="ECO:0000256" key="3">
    <source>
        <dbReference type="ARBA" id="ARBA00022692"/>
    </source>
</evidence>
<comment type="similarity">
    <text evidence="2">Belongs to the oxidase-dependent Fe transporter (OFeT) (TC 9.A.10.1) family.</text>
</comment>
<comment type="subcellular location">
    <subcellularLocation>
        <location evidence="1">Membrane</location>
        <topology evidence="1">Multi-pass membrane protein</topology>
    </subcellularLocation>
</comment>
<comment type="caution">
    <text evidence="8">The sequence shown here is derived from an EMBL/GenBank/DDBJ whole genome shotgun (WGS) entry which is preliminary data.</text>
</comment>
<evidence type="ECO:0000256" key="4">
    <source>
        <dbReference type="ARBA" id="ARBA00022989"/>
    </source>
</evidence>
<dbReference type="Pfam" id="PF03239">
    <property type="entry name" value="FTR1"/>
    <property type="match status" value="1"/>
</dbReference>
<evidence type="ECO:0000256" key="1">
    <source>
        <dbReference type="ARBA" id="ARBA00004141"/>
    </source>
</evidence>
<evidence type="ECO:0000313" key="9">
    <source>
        <dbReference type="Proteomes" id="UP000741360"/>
    </source>
</evidence>
<dbReference type="PANTHER" id="PTHR31632">
    <property type="entry name" value="IRON TRANSPORTER FTH1"/>
    <property type="match status" value="1"/>
</dbReference>
<feature type="transmembrane region" description="Helical" evidence="6">
    <location>
        <begin position="45"/>
        <end position="66"/>
    </location>
</feature>
<feature type="transmembrane region" description="Helical" evidence="6">
    <location>
        <begin position="78"/>
        <end position="98"/>
    </location>
</feature>
<feature type="domain" description="Membrane iron-sulfur containing protein FtrD-like" evidence="7">
    <location>
        <begin position="334"/>
        <end position="432"/>
    </location>
</feature>
<feature type="transmembrane region" description="Helical" evidence="6">
    <location>
        <begin position="287"/>
        <end position="308"/>
    </location>
</feature>
<feature type="transmembrane region" description="Helical" evidence="6">
    <location>
        <begin position="12"/>
        <end position="33"/>
    </location>
</feature>
<keyword evidence="5 6" id="KW-0472">Membrane</keyword>
<dbReference type="GO" id="GO:0033573">
    <property type="term" value="C:high-affinity iron permease complex"/>
    <property type="evidence" value="ECO:0007669"/>
    <property type="project" value="InterPro"/>
</dbReference>
<feature type="transmembrane region" description="Helical" evidence="6">
    <location>
        <begin position="239"/>
        <end position="258"/>
    </location>
</feature>
<gene>
    <name evidence="8" type="ORF">HYY65_11405</name>
</gene>
<feature type="transmembrane region" description="Helical" evidence="6">
    <location>
        <begin position="190"/>
        <end position="207"/>
    </location>
</feature>
<dbReference type="EMBL" id="JACPSX010000217">
    <property type="protein sequence ID" value="MBI3015636.1"/>
    <property type="molecule type" value="Genomic_DNA"/>
</dbReference>
<dbReference type="AlphaFoldDB" id="A0A932GQR6"/>
<keyword evidence="3 6" id="KW-0812">Transmembrane</keyword>